<keyword evidence="2" id="KW-0732">Signal</keyword>
<feature type="compositionally biased region" description="Low complexity" evidence="1">
    <location>
        <begin position="150"/>
        <end position="163"/>
    </location>
</feature>
<feature type="compositionally biased region" description="Acidic residues" evidence="1">
    <location>
        <begin position="123"/>
        <end position="132"/>
    </location>
</feature>
<dbReference type="VEuPathDB" id="FungiDB:CC1G_13179"/>
<evidence type="ECO:0000256" key="2">
    <source>
        <dbReference type="SAM" id="SignalP"/>
    </source>
</evidence>
<dbReference type="EMBL" id="AACS02000012">
    <property type="protein sequence ID" value="EAU87228.2"/>
    <property type="molecule type" value="Genomic_DNA"/>
</dbReference>
<dbReference type="eggNOG" id="ENOG502R2IP">
    <property type="taxonomic scope" value="Eukaryota"/>
</dbReference>
<feature type="compositionally biased region" description="Gly residues" evidence="1">
    <location>
        <begin position="164"/>
        <end position="174"/>
    </location>
</feature>
<feature type="compositionally biased region" description="Gly residues" evidence="1">
    <location>
        <begin position="216"/>
        <end position="225"/>
    </location>
</feature>
<feature type="signal peptide" evidence="2">
    <location>
        <begin position="1"/>
        <end position="40"/>
    </location>
</feature>
<evidence type="ECO:0000313" key="4">
    <source>
        <dbReference type="Proteomes" id="UP000001861"/>
    </source>
</evidence>
<protein>
    <submittedName>
        <fullName evidence="3">Uncharacterized protein</fullName>
    </submittedName>
</protein>
<dbReference type="HOGENOM" id="CLU_448339_0_0_1"/>
<accession>A8NL05</accession>
<name>A8NL05_COPC7</name>
<dbReference type="GeneID" id="6011106"/>
<dbReference type="KEGG" id="cci:CC1G_13179"/>
<keyword evidence="4" id="KW-1185">Reference proteome</keyword>
<evidence type="ECO:0000256" key="1">
    <source>
        <dbReference type="SAM" id="MobiDB-lite"/>
    </source>
</evidence>
<feature type="compositionally biased region" description="Basic and acidic residues" evidence="1">
    <location>
        <begin position="67"/>
        <end position="88"/>
    </location>
</feature>
<dbReference type="InParanoid" id="A8NL05"/>
<feature type="chain" id="PRO_5002727341" evidence="2">
    <location>
        <begin position="41"/>
        <end position="609"/>
    </location>
</feature>
<feature type="compositionally biased region" description="Basic residues" evidence="1">
    <location>
        <begin position="107"/>
        <end position="117"/>
    </location>
</feature>
<dbReference type="AlphaFoldDB" id="A8NL05"/>
<comment type="caution">
    <text evidence="3">The sequence shown here is derived from an EMBL/GenBank/DDBJ whole genome shotgun (WGS) entry which is preliminary data.</text>
</comment>
<feature type="compositionally biased region" description="Gly residues" evidence="1">
    <location>
        <begin position="198"/>
        <end position="208"/>
    </location>
</feature>
<dbReference type="RefSeq" id="XP_001834585.2">
    <property type="nucleotide sequence ID" value="XM_001834533.2"/>
</dbReference>
<reference evidence="3 4" key="1">
    <citation type="journal article" date="2010" name="Proc. Natl. Acad. Sci. U.S.A.">
        <title>Insights into evolution of multicellular fungi from the assembled chromosomes of the mushroom Coprinopsis cinerea (Coprinus cinereus).</title>
        <authorList>
            <person name="Stajich J.E."/>
            <person name="Wilke S.K."/>
            <person name="Ahren D."/>
            <person name="Au C.H."/>
            <person name="Birren B.W."/>
            <person name="Borodovsky M."/>
            <person name="Burns C."/>
            <person name="Canback B."/>
            <person name="Casselton L.A."/>
            <person name="Cheng C.K."/>
            <person name="Deng J."/>
            <person name="Dietrich F.S."/>
            <person name="Fargo D.C."/>
            <person name="Farman M.L."/>
            <person name="Gathman A.C."/>
            <person name="Goldberg J."/>
            <person name="Guigo R."/>
            <person name="Hoegger P.J."/>
            <person name="Hooker J.B."/>
            <person name="Huggins A."/>
            <person name="James T.Y."/>
            <person name="Kamada T."/>
            <person name="Kilaru S."/>
            <person name="Kodira C."/>
            <person name="Kues U."/>
            <person name="Kupfer D."/>
            <person name="Kwan H.S."/>
            <person name="Lomsadze A."/>
            <person name="Li W."/>
            <person name="Lilly W.W."/>
            <person name="Ma L.J."/>
            <person name="Mackey A.J."/>
            <person name="Manning G."/>
            <person name="Martin F."/>
            <person name="Muraguchi H."/>
            <person name="Natvig D.O."/>
            <person name="Palmerini H."/>
            <person name="Ramesh M.A."/>
            <person name="Rehmeyer C.J."/>
            <person name="Roe B.A."/>
            <person name="Shenoy N."/>
            <person name="Stanke M."/>
            <person name="Ter-Hovhannisyan V."/>
            <person name="Tunlid A."/>
            <person name="Velagapudi R."/>
            <person name="Vision T.J."/>
            <person name="Zeng Q."/>
            <person name="Zolan M.E."/>
            <person name="Pukkila P.J."/>
        </authorList>
    </citation>
    <scope>NUCLEOTIDE SEQUENCE [LARGE SCALE GENOMIC DNA]</scope>
    <source>
        <strain evidence="4">Okayama-7 / 130 / ATCC MYA-4618 / FGSC 9003</strain>
    </source>
</reference>
<dbReference type="Proteomes" id="UP000001861">
    <property type="component" value="Unassembled WGS sequence"/>
</dbReference>
<organism evidence="3 4">
    <name type="scientific">Coprinopsis cinerea (strain Okayama-7 / 130 / ATCC MYA-4618 / FGSC 9003)</name>
    <name type="common">Inky cap fungus</name>
    <name type="synonym">Hormographiella aspergillata</name>
    <dbReference type="NCBI Taxonomy" id="240176"/>
    <lineage>
        <taxon>Eukaryota</taxon>
        <taxon>Fungi</taxon>
        <taxon>Dikarya</taxon>
        <taxon>Basidiomycota</taxon>
        <taxon>Agaricomycotina</taxon>
        <taxon>Agaricomycetes</taxon>
        <taxon>Agaricomycetidae</taxon>
        <taxon>Agaricales</taxon>
        <taxon>Agaricineae</taxon>
        <taxon>Psathyrellaceae</taxon>
        <taxon>Coprinopsis</taxon>
    </lineage>
</organism>
<evidence type="ECO:0000313" key="3">
    <source>
        <dbReference type="EMBL" id="EAU87228.2"/>
    </source>
</evidence>
<gene>
    <name evidence="3" type="ORF">CC1G_13179</name>
</gene>
<sequence>MKEIGGSLPGHKTWVAAPPFFPSLILLNLTLLPALVDVEASKKPLETKYKIRTHAMPPKAGSTSKTKSAEQKAQEQQGRKLRAEEREKSRQKKTAQEGGGKEGAGKGKGKGTKRKITSRAFIDSDEEGEEGGEGGTKKPEGPPSKKAKTTADAGGTATGQMGDEQGGAAGGGTATGDKGDEQGGAAAGGTATGQTGDEQGGAAGGGTATGDKGDEQGGAAGGGTATGQMGDEQGGVAGGSTATCEKGDEQGGVAGGSTATGEKGDEQGGGGKGKQKQKTPVSAAKARPPRRLSGDSGKPDKGKKKVDKVIVQSESAVQTLEDMLAARASAAGPTIKFQMIASEAHMGMAMLYVGAGPLLGKEGASFEEADSFAQSAIYQWVKNGDEKYFKSVIPFSLRHFNHRPIEQSVFDDLYNKGKELLTQSPEHAIIIALPGRIVNKEKSFPSPTSANPNKLKQLVLNLEELMKLKEENPDIVIYLVNGAHRVEVTRALMKASRESWGNLLVTAANVKDSEEKKKTLEQIRKVTELLEQAGSWCARVYDLDKMNASGHGEESSLSYPQSTLKYVIVPSKYLIIPSKYLTQYLVVPRLYLKFPSNYIQHRIDTLFVT</sequence>
<proteinExistence type="predicted"/>
<feature type="region of interest" description="Disordered" evidence="1">
    <location>
        <begin position="49"/>
        <end position="307"/>
    </location>
</feature>